<dbReference type="GO" id="GO:0005634">
    <property type="term" value="C:nucleus"/>
    <property type="evidence" value="ECO:0007669"/>
    <property type="project" value="TreeGrafter"/>
</dbReference>
<dbReference type="InterPro" id="IPR028889">
    <property type="entry name" value="USP"/>
</dbReference>
<dbReference type="InterPro" id="IPR018200">
    <property type="entry name" value="USP_CS"/>
</dbReference>
<feature type="compositionally biased region" description="Polar residues" evidence="3">
    <location>
        <begin position="162"/>
        <end position="171"/>
    </location>
</feature>
<dbReference type="WBParaSite" id="TMUE_2000007302.2">
    <property type="protein sequence ID" value="TMUE_2000007302.2"/>
    <property type="gene ID" value="WBGene00290612"/>
</dbReference>
<dbReference type="PANTHER" id="PTHR24006:SF915">
    <property type="entry name" value="UBIQUITIN CARBOXYL-TERMINAL HYDROLASE-RELATED"/>
    <property type="match status" value="1"/>
</dbReference>
<accession>A0A5S6QK77</accession>
<dbReference type="Proteomes" id="UP000046395">
    <property type="component" value="Unassembled WGS sequence"/>
</dbReference>
<dbReference type="WBParaSite" id="TMUE_2000007302.1">
    <property type="protein sequence ID" value="TMUE_2000007302.1"/>
    <property type="gene ID" value="WBGene00290612"/>
</dbReference>
<comment type="similarity">
    <text evidence="1 2">Belongs to the peptidase C19 family.</text>
</comment>
<keyword evidence="5" id="KW-1185">Reference proteome</keyword>
<feature type="domain" description="USP" evidence="4">
    <location>
        <begin position="208"/>
        <end position="669"/>
    </location>
</feature>
<evidence type="ECO:0000313" key="5">
    <source>
        <dbReference type="Proteomes" id="UP000046395"/>
    </source>
</evidence>
<dbReference type="GO" id="GO:0016579">
    <property type="term" value="P:protein deubiquitination"/>
    <property type="evidence" value="ECO:0007669"/>
    <property type="project" value="InterPro"/>
</dbReference>
<name>A0A5S6QK77_TRIMR</name>
<keyword evidence="2" id="KW-0645">Protease</keyword>
<dbReference type="Pfam" id="PF00443">
    <property type="entry name" value="UCH"/>
    <property type="match status" value="1"/>
</dbReference>
<keyword evidence="2" id="KW-0833">Ubl conjugation pathway</keyword>
<dbReference type="InterPro" id="IPR038765">
    <property type="entry name" value="Papain-like_cys_pep_sf"/>
</dbReference>
<dbReference type="GO" id="GO:0004843">
    <property type="term" value="F:cysteine-type deubiquitinase activity"/>
    <property type="evidence" value="ECO:0007669"/>
    <property type="project" value="UniProtKB-UniRule"/>
</dbReference>
<reference evidence="6" key="3">
    <citation type="submission" date="2019-12" db="UniProtKB">
        <authorList>
            <consortium name="WormBaseParasite"/>
        </authorList>
    </citation>
    <scope>IDENTIFICATION</scope>
</reference>
<dbReference type="Gene3D" id="3.90.70.10">
    <property type="entry name" value="Cysteine proteinases"/>
    <property type="match status" value="1"/>
</dbReference>
<dbReference type="STRING" id="70415.A0A5S6QK77"/>
<evidence type="ECO:0000259" key="4">
    <source>
        <dbReference type="PROSITE" id="PS50235"/>
    </source>
</evidence>
<dbReference type="GO" id="GO:0005829">
    <property type="term" value="C:cytosol"/>
    <property type="evidence" value="ECO:0007669"/>
    <property type="project" value="TreeGrafter"/>
</dbReference>
<dbReference type="EC" id="3.4.19.12" evidence="2"/>
<dbReference type="CDD" id="cd02257">
    <property type="entry name" value="Peptidase_C19"/>
    <property type="match status" value="1"/>
</dbReference>
<protein>
    <recommendedName>
        <fullName evidence="2">Ubiquitin carboxyl-terminal hydrolase</fullName>
        <ecNumber evidence="2">3.4.19.12</ecNumber>
    </recommendedName>
</protein>
<evidence type="ECO:0000256" key="2">
    <source>
        <dbReference type="RuleBase" id="RU366025"/>
    </source>
</evidence>
<dbReference type="PANTHER" id="PTHR24006">
    <property type="entry name" value="UBIQUITIN CARBOXYL-TERMINAL HYDROLASE"/>
    <property type="match status" value="1"/>
</dbReference>
<dbReference type="PROSITE" id="PS00973">
    <property type="entry name" value="USP_2"/>
    <property type="match status" value="1"/>
</dbReference>
<dbReference type="PROSITE" id="PS50235">
    <property type="entry name" value="USP_3"/>
    <property type="match status" value="1"/>
</dbReference>
<dbReference type="GO" id="GO:0000082">
    <property type="term" value="P:G1/S transition of mitotic cell cycle"/>
    <property type="evidence" value="ECO:0007669"/>
    <property type="project" value="TreeGrafter"/>
</dbReference>
<keyword evidence="2" id="KW-0788">Thiol protease</keyword>
<dbReference type="SUPFAM" id="SSF54001">
    <property type="entry name" value="Cysteine proteinases"/>
    <property type="match status" value="1"/>
</dbReference>
<sequence>MDSPVVNGTVRLDGAATFPVGWQPGSWSFAEKYEHVVVVIQCVYRGQHVLKEYAMSEITRKPNLSGRRGFYTLYFGNITAYIKAPSNELQKLDDFIQLLTSGCNNIDCSMPPSPVKVLQTPSLFVNTTPLARAGKALRRSVRRSPLTKTDNVDTTPEKENNGIFNSPSSSHVVPKFYSNGISEQRQSSSYQTRSVARRLASESTPPAAGFSNLGNTCYMNSILQAVLGQKPFSQELWRAVVKNKSSIPDGSLLRLLVELLRIKNGDASVDKPHLLQAIKDKVAATAGRFNDHSEHDAQEFLVLLLDQLADEVERLNVSDSQMQILNPVLRNFAFSICHYLKCKECDAICSREEQFFDLPLNITGFASGDCSQLQSRHSLQTLVSKFFLEETISYTCAHCGCSETVVHHRITKLPRILILHVKRYKYNEESRESEKAKNAIGIPTFLTLQDYCVADAFDSADLTASTKKLTSFQTLSPGMSNADFRFSTRRGSSSTRRRLFEDNDSLNISLSKRSAEEPLSGVPKRPALSTSAEYPMEEELIVDDDFNDSEYQKQLSEAIRQSLLESSNRDMTTDSMDSVDAASFFCTNSVLSEIEENETEGFLPRSFRLSAVVSHIGYSSTTGHYVSDVFDWKERDWYCYDDSTVSRTSEHNVQKKREKNGYIFFYVDKKLLLDVSTDDASAATAQ</sequence>
<evidence type="ECO:0000256" key="1">
    <source>
        <dbReference type="ARBA" id="ARBA00009085"/>
    </source>
</evidence>
<feature type="region of interest" description="Disordered" evidence="3">
    <location>
        <begin position="183"/>
        <end position="207"/>
    </location>
</feature>
<dbReference type="GO" id="GO:0006508">
    <property type="term" value="P:proteolysis"/>
    <property type="evidence" value="ECO:0007669"/>
    <property type="project" value="UniProtKB-KW"/>
</dbReference>
<dbReference type="InterPro" id="IPR001394">
    <property type="entry name" value="Peptidase_C19_UCH"/>
</dbReference>
<feature type="region of interest" description="Disordered" evidence="3">
    <location>
        <begin position="136"/>
        <end position="171"/>
    </location>
</feature>
<dbReference type="WBParaSite" id="TMUE_2000007302.3">
    <property type="protein sequence ID" value="TMUE_2000007302.3"/>
    <property type="gene ID" value="WBGene00290612"/>
</dbReference>
<dbReference type="InterPro" id="IPR050164">
    <property type="entry name" value="Peptidase_C19"/>
</dbReference>
<dbReference type="AlphaFoldDB" id="A0A5S6QK77"/>
<evidence type="ECO:0000256" key="3">
    <source>
        <dbReference type="SAM" id="MobiDB-lite"/>
    </source>
</evidence>
<proteinExistence type="inferred from homology"/>
<reference evidence="5" key="2">
    <citation type="submission" date="2014-03" db="EMBL/GenBank/DDBJ databases">
        <title>The whipworm genome and dual-species transcriptomics of an intimate host-pathogen interaction.</title>
        <authorList>
            <person name="Foth B.J."/>
            <person name="Tsai I.J."/>
            <person name="Reid A.J."/>
            <person name="Bancroft A.J."/>
            <person name="Nichol S."/>
            <person name="Tracey A."/>
            <person name="Holroyd N."/>
            <person name="Cotton J.A."/>
            <person name="Stanley E.J."/>
            <person name="Zarowiecki M."/>
            <person name="Liu J.Z."/>
            <person name="Huckvale T."/>
            <person name="Cooper P.J."/>
            <person name="Grencis R.K."/>
            <person name="Berriman M."/>
        </authorList>
    </citation>
    <scope>NUCLEOTIDE SEQUENCE [LARGE SCALE GENOMIC DNA]</scope>
    <source>
        <strain evidence="5">Edinburgh</strain>
    </source>
</reference>
<keyword evidence="2" id="KW-0378">Hydrolase</keyword>
<dbReference type="PROSITE" id="PS00972">
    <property type="entry name" value="USP_1"/>
    <property type="match status" value="1"/>
</dbReference>
<comment type="catalytic activity">
    <reaction evidence="2">
        <text>Thiol-dependent hydrolysis of ester, thioester, amide, peptide and isopeptide bonds formed by the C-terminal Gly of ubiquitin (a 76-residue protein attached to proteins as an intracellular targeting signal).</text>
        <dbReference type="EC" id="3.4.19.12"/>
    </reaction>
</comment>
<feature type="compositionally biased region" description="Polar residues" evidence="3">
    <location>
        <begin position="183"/>
        <end position="194"/>
    </location>
</feature>
<evidence type="ECO:0000313" key="6">
    <source>
        <dbReference type="WBParaSite" id="TMUE_2000007302.1"/>
    </source>
</evidence>
<organism evidence="5 6">
    <name type="scientific">Trichuris muris</name>
    <name type="common">Mouse whipworm</name>
    <dbReference type="NCBI Taxonomy" id="70415"/>
    <lineage>
        <taxon>Eukaryota</taxon>
        <taxon>Metazoa</taxon>
        <taxon>Ecdysozoa</taxon>
        <taxon>Nematoda</taxon>
        <taxon>Enoplea</taxon>
        <taxon>Dorylaimia</taxon>
        <taxon>Trichinellida</taxon>
        <taxon>Trichuridae</taxon>
        <taxon>Trichuris</taxon>
    </lineage>
</organism>
<reference evidence="5" key="1">
    <citation type="submission" date="2013-11" db="EMBL/GenBank/DDBJ databases">
        <authorList>
            <person name="Aslett M."/>
        </authorList>
    </citation>
    <scope>NUCLEOTIDE SEQUENCE [LARGE SCALE GENOMIC DNA]</scope>
    <source>
        <strain evidence="5">Edinburgh</strain>
    </source>
</reference>